<comment type="caution">
    <text evidence="1">The sequence shown here is derived from an EMBL/GenBank/DDBJ whole genome shotgun (WGS) entry which is preliminary data.</text>
</comment>
<organism evidence="1 2">
    <name type="scientific">Camellia lanceoleosa</name>
    <dbReference type="NCBI Taxonomy" id="1840588"/>
    <lineage>
        <taxon>Eukaryota</taxon>
        <taxon>Viridiplantae</taxon>
        <taxon>Streptophyta</taxon>
        <taxon>Embryophyta</taxon>
        <taxon>Tracheophyta</taxon>
        <taxon>Spermatophyta</taxon>
        <taxon>Magnoliopsida</taxon>
        <taxon>eudicotyledons</taxon>
        <taxon>Gunneridae</taxon>
        <taxon>Pentapetalae</taxon>
        <taxon>asterids</taxon>
        <taxon>Ericales</taxon>
        <taxon>Theaceae</taxon>
        <taxon>Camellia</taxon>
    </lineage>
</organism>
<protein>
    <submittedName>
        <fullName evidence="1">Phosphatidylinositol:ceramide inositolphosphotransferase 2</fullName>
    </submittedName>
</protein>
<dbReference type="EMBL" id="CM045768">
    <property type="protein sequence ID" value="KAI7983113.1"/>
    <property type="molecule type" value="Genomic_DNA"/>
</dbReference>
<name>A0ACC0F315_9ERIC</name>
<sequence>MAPVAVSRTEATGVIRETGVSCELGASGAMAETASTSSSRILDVIHDGWTKEENHNLLNGNSGDPIDQRLRTQVNGKILEDGNTVHVDAVMNGV</sequence>
<keyword evidence="2" id="KW-1185">Reference proteome</keyword>
<evidence type="ECO:0000313" key="2">
    <source>
        <dbReference type="Proteomes" id="UP001060215"/>
    </source>
</evidence>
<proteinExistence type="predicted"/>
<dbReference type="Proteomes" id="UP001060215">
    <property type="component" value="Chromosome 11"/>
</dbReference>
<evidence type="ECO:0000313" key="1">
    <source>
        <dbReference type="EMBL" id="KAI7983113.1"/>
    </source>
</evidence>
<reference evidence="1 2" key="1">
    <citation type="journal article" date="2022" name="Plant J.">
        <title>Chromosome-level genome of Camellia lanceoleosa provides a valuable resource for understanding genome evolution and self-incompatibility.</title>
        <authorList>
            <person name="Gong W."/>
            <person name="Xiao S."/>
            <person name="Wang L."/>
            <person name="Liao Z."/>
            <person name="Chang Y."/>
            <person name="Mo W."/>
            <person name="Hu G."/>
            <person name="Li W."/>
            <person name="Zhao G."/>
            <person name="Zhu H."/>
            <person name="Hu X."/>
            <person name="Ji K."/>
            <person name="Xiang X."/>
            <person name="Song Q."/>
            <person name="Yuan D."/>
            <person name="Jin S."/>
            <person name="Zhang L."/>
        </authorList>
    </citation>
    <scope>NUCLEOTIDE SEQUENCE [LARGE SCALE GENOMIC DNA]</scope>
    <source>
        <strain evidence="1">SQ_2022a</strain>
    </source>
</reference>
<gene>
    <name evidence="1" type="ORF">LOK49_LG15G01483</name>
</gene>
<accession>A0ACC0F315</accession>